<keyword evidence="4" id="KW-0560">Oxidoreductase</keyword>
<dbReference type="InterPro" id="IPR013120">
    <property type="entry name" value="FAR_NAD-bd"/>
</dbReference>
<dbReference type="Pfam" id="PF07993">
    <property type="entry name" value="NAD_binding_4"/>
    <property type="match status" value="1"/>
</dbReference>
<comment type="catalytic activity">
    <reaction evidence="4">
        <text>a long-chain fatty acyl-CoA + 2 NADPH + 2 H(+) = a long-chain primary fatty alcohol + 2 NADP(+) + CoA</text>
        <dbReference type="Rhea" id="RHEA:52716"/>
        <dbReference type="ChEBI" id="CHEBI:15378"/>
        <dbReference type="ChEBI" id="CHEBI:57287"/>
        <dbReference type="ChEBI" id="CHEBI:57783"/>
        <dbReference type="ChEBI" id="CHEBI:58349"/>
        <dbReference type="ChEBI" id="CHEBI:77396"/>
        <dbReference type="ChEBI" id="CHEBI:83139"/>
        <dbReference type="EC" id="1.2.1.84"/>
    </reaction>
</comment>
<evidence type="ECO:0000313" key="7">
    <source>
        <dbReference type="EMBL" id="CAD7659073.1"/>
    </source>
</evidence>
<dbReference type="GO" id="GO:0102965">
    <property type="term" value="F:alcohol-forming long-chain fatty acyl-CoA reductase activity"/>
    <property type="evidence" value="ECO:0007669"/>
    <property type="project" value="UniProtKB-EC"/>
</dbReference>
<feature type="transmembrane region" description="Helical" evidence="4">
    <location>
        <begin position="304"/>
        <end position="323"/>
    </location>
</feature>
<feature type="domain" description="Fatty acyl-CoA reductase C-terminal" evidence="5">
    <location>
        <begin position="307"/>
        <end position="398"/>
    </location>
</feature>
<dbReference type="GO" id="GO:0035336">
    <property type="term" value="P:long-chain fatty-acyl-CoA metabolic process"/>
    <property type="evidence" value="ECO:0007669"/>
    <property type="project" value="TreeGrafter"/>
</dbReference>
<dbReference type="EMBL" id="CAJPVJ010016443">
    <property type="protein sequence ID" value="CAG2176235.1"/>
    <property type="molecule type" value="Genomic_DNA"/>
</dbReference>
<keyword evidence="8" id="KW-1185">Reference proteome</keyword>
<feature type="domain" description="Thioester reductase (TE)" evidence="6">
    <location>
        <begin position="1"/>
        <end position="229"/>
    </location>
</feature>
<keyword evidence="4" id="KW-0812">Transmembrane</keyword>
<dbReference type="InterPro" id="IPR026055">
    <property type="entry name" value="FAR"/>
</dbReference>
<comment type="function">
    <text evidence="4">Catalyzes the reduction of fatty acyl-CoA to fatty alcohols.</text>
</comment>
<dbReference type="AlphaFoldDB" id="A0A7R9MFD8"/>
<accession>A0A7R9MFD8</accession>
<dbReference type="Pfam" id="PF03015">
    <property type="entry name" value="Sterile"/>
    <property type="match status" value="1"/>
</dbReference>
<name>A0A7R9MFD8_9ACAR</name>
<keyword evidence="3 4" id="KW-0443">Lipid metabolism</keyword>
<feature type="non-terminal residue" evidence="7">
    <location>
        <position position="1"/>
    </location>
</feature>
<evidence type="ECO:0000259" key="5">
    <source>
        <dbReference type="Pfam" id="PF03015"/>
    </source>
</evidence>
<evidence type="ECO:0000256" key="2">
    <source>
        <dbReference type="ARBA" id="ARBA00022516"/>
    </source>
</evidence>
<dbReference type="InterPro" id="IPR033640">
    <property type="entry name" value="FAR_C"/>
</dbReference>
<dbReference type="Proteomes" id="UP000728032">
    <property type="component" value="Unassembled WGS sequence"/>
</dbReference>
<evidence type="ECO:0000313" key="8">
    <source>
        <dbReference type="Proteomes" id="UP000728032"/>
    </source>
</evidence>
<dbReference type="PANTHER" id="PTHR11011">
    <property type="entry name" value="MALE STERILITY PROTEIN 2-RELATED"/>
    <property type="match status" value="1"/>
</dbReference>
<dbReference type="EMBL" id="OC931268">
    <property type="protein sequence ID" value="CAD7659073.1"/>
    <property type="molecule type" value="Genomic_DNA"/>
</dbReference>
<evidence type="ECO:0000256" key="1">
    <source>
        <dbReference type="ARBA" id="ARBA00005928"/>
    </source>
</evidence>
<evidence type="ECO:0000256" key="4">
    <source>
        <dbReference type="RuleBase" id="RU363097"/>
    </source>
</evidence>
<dbReference type="CDD" id="cd05236">
    <property type="entry name" value="FAR-N_SDR_e"/>
    <property type="match status" value="1"/>
</dbReference>
<dbReference type="InterPro" id="IPR036291">
    <property type="entry name" value="NAD(P)-bd_dom_sf"/>
</dbReference>
<evidence type="ECO:0000259" key="6">
    <source>
        <dbReference type="Pfam" id="PF07993"/>
    </source>
</evidence>
<organism evidence="7">
    <name type="scientific">Oppiella nova</name>
    <dbReference type="NCBI Taxonomy" id="334625"/>
    <lineage>
        <taxon>Eukaryota</taxon>
        <taxon>Metazoa</taxon>
        <taxon>Ecdysozoa</taxon>
        <taxon>Arthropoda</taxon>
        <taxon>Chelicerata</taxon>
        <taxon>Arachnida</taxon>
        <taxon>Acari</taxon>
        <taxon>Acariformes</taxon>
        <taxon>Sarcoptiformes</taxon>
        <taxon>Oribatida</taxon>
        <taxon>Brachypylina</taxon>
        <taxon>Oppioidea</taxon>
        <taxon>Oppiidae</taxon>
        <taxon>Oppiella</taxon>
    </lineage>
</organism>
<sequence>RLDDEILDSKVFTLNNNDLKLSKIVAVSGDVSSPGLGLSDGDRELLVREVSVVFHSAASVKFHGPLNDFIAQNVYGTQSVMQLCDKMTKLEALVYVSTAYANCSLLEIKEEVYKLQQNSAETIRLAQTTGADTDSQAMRELMEGRPNSYTFSKAIAENLVTEGYSHLPLVIVRPSIVTPAVKEPAPGWVDNVNGVAGALLLGALGIARTMEVNCDAKADLIPVDMIANSLVVIGWHTGAHANDRKKVIHLTSGVENPVTWGKFLDHSRVAAVKAPSIRMVRPLAKNPTSLKGPVGRVNHLVTKWVSHVLFAYFVDLILTLLGYKRLMVKVTRKMHRAFEVLEHFTSKEWVFHNRNYYDIHDRLSPEDQRLYFSDIRRLDWRIYAENLYLGTRRYLLKEDDSNIDKAQTRITYITLFYNLFLLVLSK</sequence>
<dbReference type="OrthoDB" id="429813at2759"/>
<protein>
    <recommendedName>
        <fullName evidence="4">Fatty acyl-CoA reductase</fullName>
        <ecNumber evidence="4">1.2.1.84</ecNumber>
    </recommendedName>
</protein>
<dbReference type="GO" id="GO:0080019">
    <property type="term" value="F:alcohol-forming very long-chain fatty acyl-CoA reductase activity"/>
    <property type="evidence" value="ECO:0007669"/>
    <property type="project" value="InterPro"/>
</dbReference>
<dbReference type="EC" id="1.2.1.84" evidence="4"/>
<comment type="similarity">
    <text evidence="1 4">Belongs to the fatty acyl-CoA reductase family.</text>
</comment>
<reference evidence="7" key="1">
    <citation type="submission" date="2020-11" db="EMBL/GenBank/DDBJ databases">
        <authorList>
            <person name="Tran Van P."/>
        </authorList>
    </citation>
    <scope>NUCLEOTIDE SEQUENCE</scope>
</reference>
<dbReference type="CDD" id="cd09071">
    <property type="entry name" value="FAR_C"/>
    <property type="match status" value="1"/>
</dbReference>
<dbReference type="PANTHER" id="PTHR11011:SF116">
    <property type="entry name" value="FATTY ACYL-COA REDUCTASE CG5065-RELATED"/>
    <property type="match status" value="1"/>
</dbReference>
<evidence type="ECO:0000256" key="3">
    <source>
        <dbReference type="ARBA" id="ARBA00023098"/>
    </source>
</evidence>
<keyword evidence="4" id="KW-0472">Membrane</keyword>
<keyword evidence="4" id="KW-0521">NADP</keyword>
<gene>
    <name evidence="7" type="ORF">ONB1V03_LOCUS15669</name>
</gene>
<dbReference type="SUPFAM" id="SSF51735">
    <property type="entry name" value="NAD(P)-binding Rossmann-fold domains"/>
    <property type="match status" value="1"/>
</dbReference>
<keyword evidence="4" id="KW-1133">Transmembrane helix</keyword>
<dbReference type="GO" id="GO:0005777">
    <property type="term" value="C:peroxisome"/>
    <property type="evidence" value="ECO:0007669"/>
    <property type="project" value="TreeGrafter"/>
</dbReference>
<keyword evidence="2 4" id="KW-0444">Lipid biosynthesis</keyword>
<dbReference type="Gene3D" id="3.40.50.720">
    <property type="entry name" value="NAD(P)-binding Rossmann-like Domain"/>
    <property type="match status" value="1"/>
</dbReference>
<proteinExistence type="inferred from homology"/>